<keyword evidence="2" id="KW-0732">Signal</keyword>
<dbReference type="VEuPathDB" id="FungiDB:DFL_009921"/>
<evidence type="ECO:0000259" key="3">
    <source>
        <dbReference type="Pfam" id="PF14856"/>
    </source>
</evidence>
<dbReference type="GeneID" id="93592232"/>
<dbReference type="RefSeq" id="XP_067487622.1">
    <property type="nucleotide sequence ID" value="XM_067639878.1"/>
</dbReference>
<feature type="chain" id="PRO_5019421793" description="Ecp2 effector protein-like domain-containing protein" evidence="2">
    <location>
        <begin position="22"/>
        <end position="230"/>
    </location>
</feature>
<organism evidence="4 5">
    <name type="scientific">Arthrobotrys flagrans</name>
    <name type="common">Nematode-trapping fungus</name>
    <name type="synonym">Trichothecium flagrans</name>
    <dbReference type="NCBI Taxonomy" id="97331"/>
    <lineage>
        <taxon>Eukaryota</taxon>
        <taxon>Fungi</taxon>
        <taxon>Dikarya</taxon>
        <taxon>Ascomycota</taxon>
        <taxon>Pezizomycotina</taxon>
        <taxon>Orbiliomycetes</taxon>
        <taxon>Orbiliales</taxon>
        <taxon>Orbiliaceae</taxon>
        <taxon>Arthrobotrys</taxon>
    </lineage>
</organism>
<dbReference type="Pfam" id="PF14856">
    <property type="entry name" value="Hce2"/>
    <property type="match status" value="1"/>
</dbReference>
<sequence>MRFHLSTLVVATSVVVTGVLAIPLANTNEEAPVSMDSSNLIPQNFTASDGITYEIWIDAGFISHAQDVTDLDKEKRQTGPADPPAPASRYPPVWKGKSTDQNKCRHSSFTGDTGPHAPTTGRCMAIQEWARTNKGYWAIGWKSITPNQYRALLSSRKSGTTQCLFGVNHSAWEVRIGNTDIYDLIRDSLAKYSRSYNGVWRVRSWGSADCDGDLVQNGSAELKWWLSERF</sequence>
<dbReference type="Proteomes" id="UP000283090">
    <property type="component" value="Unassembled WGS sequence"/>
</dbReference>
<evidence type="ECO:0000313" key="5">
    <source>
        <dbReference type="Proteomes" id="UP000283090"/>
    </source>
</evidence>
<accession>A0A436ZT55</accession>
<reference evidence="4 5" key="1">
    <citation type="submission" date="2019-01" db="EMBL/GenBank/DDBJ databases">
        <title>Intercellular communication is required for trap formation in the nematode-trapping fungus Duddingtonia flagrans.</title>
        <authorList>
            <person name="Youssar L."/>
            <person name="Wernet V."/>
            <person name="Hensel N."/>
            <person name="Hildebrandt H.-G."/>
            <person name="Fischer R."/>
        </authorList>
    </citation>
    <scope>NUCLEOTIDE SEQUENCE [LARGE SCALE GENOMIC DNA]</scope>
    <source>
        <strain evidence="4 5">CBS H-5679</strain>
    </source>
</reference>
<evidence type="ECO:0000256" key="2">
    <source>
        <dbReference type="SAM" id="SignalP"/>
    </source>
</evidence>
<dbReference type="InterPro" id="IPR029226">
    <property type="entry name" value="Ecp2-like"/>
</dbReference>
<dbReference type="STRING" id="97331.A0A436ZT55"/>
<feature type="region of interest" description="Disordered" evidence="1">
    <location>
        <begin position="70"/>
        <end position="116"/>
    </location>
</feature>
<name>A0A436ZT55_ARTFL</name>
<keyword evidence="5" id="KW-1185">Reference proteome</keyword>
<feature type="signal peptide" evidence="2">
    <location>
        <begin position="1"/>
        <end position="21"/>
    </location>
</feature>
<gene>
    <name evidence="4" type="ORF">DFL_009921</name>
</gene>
<protein>
    <recommendedName>
        <fullName evidence="3">Ecp2 effector protein-like domain-containing protein</fullName>
    </recommendedName>
</protein>
<proteinExistence type="predicted"/>
<dbReference type="OrthoDB" id="4811040at2759"/>
<evidence type="ECO:0000313" key="4">
    <source>
        <dbReference type="EMBL" id="RVD82078.1"/>
    </source>
</evidence>
<feature type="domain" description="Ecp2 effector protein-like" evidence="3">
    <location>
        <begin position="103"/>
        <end position="210"/>
    </location>
</feature>
<dbReference type="EMBL" id="SAEB01000012">
    <property type="protein sequence ID" value="RVD82078.1"/>
    <property type="molecule type" value="Genomic_DNA"/>
</dbReference>
<dbReference type="AlphaFoldDB" id="A0A436ZT55"/>
<comment type="caution">
    <text evidence="4">The sequence shown here is derived from an EMBL/GenBank/DDBJ whole genome shotgun (WGS) entry which is preliminary data.</text>
</comment>
<evidence type="ECO:0000256" key="1">
    <source>
        <dbReference type="SAM" id="MobiDB-lite"/>
    </source>
</evidence>